<dbReference type="PANTHER" id="PTHR43479:SF11">
    <property type="entry name" value="ACREF_ENVCD OPERON REPRESSOR-RELATED"/>
    <property type="match status" value="1"/>
</dbReference>
<keyword evidence="1 2" id="KW-0238">DNA-binding</keyword>
<dbReference type="PRINTS" id="PR00455">
    <property type="entry name" value="HTHTETR"/>
</dbReference>
<reference evidence="5" key="1">
    <citation type="submission" date="2017-02" db="EMBL/GenBank/DDBJ databases">
        <authorList>
            <person name="Varghese N."/>
            <person name="Submissions S."/>
        </authorList>
    </citation>
    <scope>NUCLEOTIDE SEQUENCE [LARGE SCALE GENOMIC DNA]</scope>
    <source>
        <strain evidence="5">R11H</strain>
    </source>
</reference>
<dbReference type="SUPFAM" id="SSF46689">
    <property type="entry name" value="Homeodomain-like"/>
    <property type="match status" value="1"/>
</dbReference>
<accession>A0A1T5FGL9</accession>
<evidence type="ECO:0000259" key="3">
    <source>
        <dbReference type="PROSITE" id="PS50977"/>
    </source>
</evidence>
<evidence type="ECO:0000313" key="4">
    <source>
        <dbReference type="EMBL" id="SKB95299.1"/>
    </source>
</evidence>
<dbReference type="Proteomes" id="UP000190044">
    <property type="component" value="Unassembled WGS sequence"/>
</dbReference>
<keyword evidence="5" id="KW-1185">Reference proteome</keyword>
<dbReference type="Pfam" id="PF00440">
    <property type="entry name" value="TetR_N"/>
    <property type="match status" value="1"/>
</dbReference>
<dbReference type="PANTHER" id="PTHR43479">
    <property type="entry name" value="ACREF/ENVCD OPERON REPRESSOR-RELATED"/>
    <property type="match status" value="1"/>
</dbReference>
<dbReference type="PROSITE" id="PS01081">
    <property type="entry name" value="HTH_TETR_1"/>
    <property type="match status" value="1"/>
</dbReference>
<gene>
    <name evidence="4" type="ORF">SAMN06295937_103515</name>
</gene>
<dbReference type="InterPro" id="IPR001647">
    <property type="entry name" value="HTH_TetR"/>
</dbReference>
<name>A0A1T5FGL9_9SPHN</name>
<sequence>MDKDEKPNRNVRRRRRTRELILHAADSVFRAKGVDNATVNDITDAADVAYGTFYNHFRSMDEIVEARAELSIQRVSEFTDPLLKHAGRVELLPCIGARIIMRVLIADPAMRWMVERPYVFVDEISKVAAPMMRGAEAQAVADGRLKPVGGHECWLRMYPWLLLAEIQEALKSGDIFFHEEQFAYVSLRFLGIDDALAVSLVGESRDLVGDAALNLGPGASAS</sequence>
<dbReference type="InterPro" id="IPR009057">
    <property type="entry name" value="Homeodomain-like_sf"/>
</dbReference>
<feature type="DNA-binding region" description="H-T-H motif" evidence="2">
    <location>
        <begin position="38"/>
        <end position="57"/>
    </location>
</feature>
<dbReference type="EMBL" id="FUYP01000035">
    <property type="protein sequence ID" value="SKB95299.1"/>
    <property type="molecule type" value="Genomic_DNA"/>
</dbReference>
<evidence type="ECO:0000313" key="5">
    <source>
        <dbReference type="Proteomes" id="UP000190044"/>
    </source>
</evidence>
<evidence type="ECO:0000256" key="2">
    <source>
        <dbReference type="PROSITE-ProRule" id="PRU00335"/>
    </source>
</evidence>
<evidence type="ECO:0000256" key="1">
    <source>
        <dbReference type="ARBA" id="ARBA00023125"/>
    </source>
</evidence>
<dbReference type="AlphaFoldDB" id="A0A1T5FGL9"/>
<protein>
    <submittedName>
        <fullName evidence="4">Transcriptional regulator, TetR family</fullName>
    </submittedName>
</protein>
<feature type="domain" description="HTH tetR-type" evidence="3">
    <location>
        <begin position="15"/>
        <end position="75"/>
    </location>
</feature>
<organism evidence="4 5">
    <name type="scientific">Sphingopyxis flava</name>
    <dbReference type="NCBI Taxonomy" id="1507287"/>
    <lineage>
        <taxon>Bacteria</taxon>
        <taxon>Pseudomonadati</taxon>
        <taxon>Pseudomonadota</taxon>
        <taxon>Alphaproteobacteria</taxon>
        <taxon>Sphingomonadales</taxon>
        <taxon>Sphingomonadaceae</taxon>
        <taxon>Sphingopyxis</taxon>
    </lineage>
</organism>
<dbReference type="InterPro" id="IPR023772">
    <property type="entry name" value="DNA-bd_HTH_TetR-type_CS"/>
</dbReference>
<dbReference type="Gene3D" id="1.10.357.10">
    <property type="entry name" value="Tetracycline Repressor, domain 2"/>
    <property type="match status" value="1"/>
</dbReference>
<dbReference type="PROSITE" id="PS50977">
    <property type="entry name" value="HTH_TETR_2"/>
    <property type="match status" value="1"/>
</dbReference>
<proteinExistence type="predicted"/>
<dbReference type="RefSeq" id="WP_176141672.1">
    <property type="nucleotide sequence ID" value="NZ_FUYP01000035.1"/>
</dbReference>
<dbReference type="InterPro" id="IPR050624">
    <property type="entry name" value="HTH-type_Tx_Regulator"/>
</dbReference>
<dbReference type="GO" id="GO:0003677">
    <property type="term" value="F:DNA binding"/>
    <property type="evidence" value="ECO:0007669"/>
    <property type="project" value="UniProtKB-UniRule"/>
</dbReference>